<dbReference type="AlphaFoldDB" id="E2ZFS6"/>
<evidence type="ECO:0000313" key="1">
    <source>
        <dbReference type="EMBL" id="EFQ07971.1"/>
    </source>
</evidence>
<dbReference type="Proteomes" id="UP000006028">
    <property type="component" value="Unassembled WGS sequence"/>
</dbReference>
<reference evidence="1 2" key="1">
    <citation type="submission" date="2010-08" db="EMBL/GenBank/DDBJ databases">
        <authorList>
            <person name="Weinstock G."/>
            <person name="Sodergren E."/>
            <person name="Clifton S."/>
            <person name="Fulton L."/>
            <person name="Fulton B."/>
            <person name="Courtney L."/>
            <person name="Fronick C."/>
            <person name="Harrison M."/>
            <person name="Strong C."/>
            <person name="Farmer C."/>
            <person name="Delahaunty K."/>
            <person name="Markovic C."/>
            <person name="Hall O."/>
            <person name="Minx P."/>
            <person name="Tomlinson C."/>
            <person name="Mitreva M."/>
            <person name="Hou S."/>
            <person name="Chen J."/>
            <person name="Wollam A."/>
            <person name="Pepin K.H."/>
            <person name="Johnson M."/>
            <person name="Bhonagiri V."/>
            <person name="Zhang X."/>
            <person name="Suruliraj S."/>
            <person name="Warren W."/>
            <person name="Chinwalla A."/>
            <person name="Mardis E.R."/>
            <person name="Wilson R.K."/>
        </authorList>
    </citation>
    <scope>NUCLEOTIDE SEQUENCE [LARGE SCALE GENOMIC DNA]</scope>
    <source>
        <strain evidence="1 2">KLE1255</strain>
    </source>
</reference>
<dbReference type="HOGENOM" id="CLU_3233842_0_0_9"/>
<dbReference type="EMBL" id="AECU01000033">
    <property type="protein sequence ID" value="EFQ07971.1"/>
    <property type="molecule type" value="Genomic_DNA"/>
</dbReference>
<dbReference type="STRING" id="748224.HMPREF9436_00510"/>
<evidence type="ECO:0000313" key="2">
    <source>
        <dbReference type="Proteomes" id="UP000006028"/>
    </source>
</evidence>
<organism evidence="1 2">
    <name type="scientific">Faecalibacterium cf. prausnitzii KLE1255</name>
    <dbReference type="NCBI Taxonomy" id="748224"/>
    <lineage>
        <taxon>Bacteria</taxon>
        <taxon>Bacillati</taxon>
        <taxon>Bacillota</taxon>
        <taxon>Clostridia</taxon>
        <taxon>Eubacteriales</taxon>
        <taxon>Oscillospiraceae</taxon>
        <taxon>Faecalibacterium</taxon>
    </lineage>
</organism>
<dbReference type="BioCyc" id="FCF748224-HMP:GTSS-3247-MONOMER"/>
<sequence length="43" mass="4886">MTAPCSKNHSYFIKPGGRLSSQMRLTRPAQSFIIKMLYLQKGV</sequence>
<name>E2ZFS6_9FIRM</name>
<gene>
    <name evidence="1" type="ORF">HMPREF9436_00510</name>
</gene>
<protein>
    <submittedName>
        <fullName evidence="1">Uncharacterized protein</fullName>
    </submittedName>
</protein>
<accession>E2ZFS6</accession>
<comment type="caution">
    <text evidence="1">The sequence shown here is derived from an EMBL/GenBank/DDBJ whole genome shotgun (WGS) entry which is preliminary data.</text>
</comment>
<proteinExistence type="predicted"/>